<dbReference type="Pfam" id="PF26147">
    <property type="entry name" value="AB_HYDROLASE_YMC0-YMC35"/>
    <property type="match status" value="1"/>
</dbReference>
<sequence length="279" mass="31845">MGSCPGMRISTVSAWNDEAVPLYSSSMFAITHHNIFRTIHVKAVDYKDDFLTNLINYCLMLKNYGFSDHNLTIQLSEQIAGSVFGKGKAHSSCYEDLKAYHTSKFKSSKWIESNIINQNDFFKIEKQSLKLKKYNAHNFQEINDYDLQFIFGRLMMEGITNKDIKSIPELQNSLLTLVNSFDAWNPESKLLKEFKFRLNGMNSNSFRSHFKILEENNSIGIGVNSVLTMENATIKVGSNMKVGKSLTADDNVDNDYEIGLKKKHIHRRKSKLAVLFGNS</sequence>
<keyword evidence="3" id="KW-1185">Reference proteome</keyword>
<feature type="domain" description="YMC020W-like alpha/beta hydrolase" evidence="1">
    <location>
        <begin position="6"/>
        <end position="102"/>
    </location>
</feature>
<reference evidence="2" key="1">
    <citation type="submission" date="2020-05" db="EMBL/GenBank/DDBJ databases">
        <title>Phylogenomic resolution of chytrid fungi.</title>
        <authorList>
            <person name="Stajich J.E."/>
            <person name="Amses K."/>
            <person name="Simmons R."/>
            <person name="Seto K."/>
            <person name="Myers J."/>
            <person name="Bonds A."/>
            <person name="Quandt C.A."/>
            <person name="Barry K."/>
            <person name="Liu P."/>
            <person name="Grigoriev I."/>
            <person name="Longcore J.E."/>
            <person name="James T.Y."/>
        </authorList>
    </citation>
    <scope>NUCLEOTIDE SEQUENCE</scope>
    <source>
        <strain evidence="2">JEL0476</strain>
    </source>
</reference>
<dbReference type="AlphaFoldDB" id="A0AAD5XWX1"/>
<evidence type="ECO:0000313" key="3">
    <source>
        <dbReference type="Proteomes" id="UP001211065"/>
    </source>
</evidence>
<dbReference type="EMBL" id="JADGJW010000575">
    <property type="protein sequence ID" value="KAJ3215025.1"/>
    <property type="molecule type" value="Genomic_DNA"/>
</dbReference>
<protein>
    <recommendedName>
        <fullName evidence="1">YMC020W-like alpha/beta hydrolase domain-containing protein</fullName>
    </recommendedName>
</protein>
<dbReference type="PANTHER" id="PTHR47349:SF1">
    <property type="entry name" value="AER328WP"/>
    <property type="match status" value="1"/>
</dbReference>
<dbReference type="InterPro" id="IPR058934">
    <property type="entry name" value="YMC020W-like"/>
</dbReference>
<accession>A0AAD5XWX1</accession>
<evidence type="ECO:0000313" key="2">
    <source>
        <dbReference type="EMBL" id="KAJ3215025.1"/>
    </source>
</evidence>
<comment type="caution">
    <text evidence="2">The sequence shown here is derived from an EMBL/GenBank/DDBJ whole genome shotgun (WGS) entry which is preliminary data.</text>
</comment>
<dbReference type="Proteomes" id="UP001211065">
    <property type="component" value="Unassembled WGS sequence"/>
</dbReference>
<gene>
    <name evidence="2" type="ORF">HK099_006560</name>
</gene>
<dbReference type="InterPro" id="IPR058933">
    <property type="entry name" value="YMC020W-like_ab_hydrolase"/>
</dbReference>
<name>A0AAD5XWX1_9FUNG</name>
<proteinExistence type="predicted"/>
<dbReference type="PANTHER" id="PTHR47349">
    <property type="entry name" value="CHROMOSOME 8, WHOLE GENOME SHOTGUN SEQUENCE"/>
    <property type="match status" value="1"/>
</dbReference>
<evidence type="ECO:0000259" key="1">
    <source>
        <dbReference type="Pfam" id="PF26147"/>
    </source>
</evidence>
<organism evidence="2 3">
    <name type="scientific">Clydaea vesicula</name>
    <dbReference type="NCBI Taxonomy" id="447962"/>
    <lineage>
        <taxon>Eukaryota</taxon>
        <taxon>Fungi</taxon>
        <taxon>Fungi incertae sedis</taxon>
        <taxon>Chytridiomycota</taxon>
        <taxon>Chytridiomycota incertae sedis</taxon>
        <taxon>Chytridiomycetes</taxon>
        <taxon>Lobulomycetales</taxon>
        <taxon>Lobulomycetaceae</taxon>
        <taxon>Clydaea</taxon>
    </lineage>
</organism>